<organism evidence="1 2">
    <name type="scientific">Castanea mollissima</name>
    <name type="common">Chinese chestnut</name>
    <dbReference type="NCBI Taxonomy" id="60419"/>
    <lineage>
        <taxon>Eukaryota</taxon>
        <taxon>Viridiplantae</taxon>
        <taxon>Streptophyta</taxon>
        <taxon>Embryophyta</taxon>
        <taxon>Tracheophyta</taxon>
        <taxon>Spermatophyta</taxon>
        <taxon>Magnoliopsida</taxon>
        <taxon>eudicotyledons</taxon>
        <taxon>Gunneridae</taxon>
        <taxon>Pentapetalae</taxon>
        <taxon>rosids</taxon>
        <taxon>fabids</taxon>
        <taxon>Fagales</taxon>
        <taxon>Fagaceae</taxon>
        <taxon>Castanea</taxon>
    </lineage>
</organism>
<dbReference type="EMBL" id="JRKL02005527">
    <property type="protein sequence ID" value="KAF3950322.1"/>
    <property type="molecule type" value="Genomic_DNA"/>
</dbReference>
<proteinExistence type="predicted"/>
<dbReference type="SUPFAM" id="SSF52058">
    <property type="entry name" value="L domain-like"/>
    <property type="match status" value="1"/>
</dbReference>
<reference evidence="1" key="1">
    <citation type="submission" date="2020-03" db="EMBL/GenBank/DDBJ databases">
        <title>Castanea mollissima Vanexum genome sequencing.</title>
        <authorList>
            <person name="Staton M."/>
        </authorList>
    </citation>
    <scope>NUCLEOTIDE SEQUENCE</scope>
    <source>
        <tissue evidence="1">Leaf</tissue>
    </source>
</reference>
<comment type="caution">
    <text evidence="1">The sequence shown here is derived from an EMBL/GenBank/DDBJ whole genome shotgun (WGS) entry which is preliminary data.</text>
</comment>
<accession>A0A8J4VA61</accession>
<dbReference type="Gene3D" id="3.80.10.10">
    <property type="entry name" value="Ribonuclease Inhibitor"/>
    <property type="match status" value="1"/>
</dbReference>
<protein>
    <submittedName>
        <fullName evidence="1">Uncharacterized protein</fullName>
    </submittedName>
</protein>
<keyword evidence="2" id="KW-1185">Reference proteome</keyword>
<dbReference type="InterPro" id="IPR032675">
    <property type="entry name" value="LRR_dom_sf"/>
</dbReference>
<dbReference type="OrthoDB" id="1420405at2759"/>
<dbReference type="AlphaFoldDB" id="A0A8J4VA61"/>
<gene>
    <name evidence="1" type="ORF">CMV_023908</name>
</gene>
<name>A0A8J4VA61_9ROSI</name>
<dbReference type="Proteomes" id="UP000737018">
    <property type="component" value="Unassembled WGS sequence"/>
</dbReference>
<evidence type="ECO:0000313" key="1">
    <source>
        <dbReference type="EMBL" id="KAF3950322.1"/>
    </source>
</evidence>
<evidence type="ECO:0000313" key="2">
    <source>
        <dbReference type="Proteomes" id="UP000737018"/>
    </source>
</evidence>
<sequence>MICLELGNLGAGHLHLPGSIYNLQCLEHLFLWGNFTFLKDVELLRNSYGGFSKYAFPSLNKLSLTAVPNPSEMDFILNYCCPPSLEHLWIHDSKIATFPKITGRLRNLELKNIKLWYELGEIPSLPQSVRSAQTSEIFDQIREMIRLPPDLPPCHMLIVPHPNSSSTISPAFVSSPYYSFPEYHSVPQSSLQTVFEDLNLGDQNLVQIFCETFHDAGKIAPVITRVGTLWRTIDDEQGSSIEYEVLRGNSQCQGLVAEAWNEMVKTVQWDIGEMVIAEIMWILIPSF</sequence>